<evidence type="ECO:0000256" key="6">
    <source>
        <dbReference type="ARBA" id="ARBA00038076"/>
    </source>
</evidence>
<accession>A0A6N1VJT6</accession>
<gene>
    <name evidence="10" type="ORF">HTY61_14010</name>
</gene>
<sequence>MFAETVRQALQAILRNAMRSFLTILGVIIGVAAVITMVTIGQGSTVQIEADVSKLGTNLLIIRPGTGMGPSSSGGSAPRFSLQDVDAIREQVPRVLAVAPVNSSSLTVVHGNENHPATVTGTDNDFLVARDWNLALGREFYDSELRAGSAACILGETVRQELFGAGDPVGSTVRMGQISCRVIGLLEAKGASSFGQDQDDVVLIPVRAFMRRIAGHQDVSSMYVAVQPGYSTERAQATIEALLRERRRIALGEEDDFSVMDTKEITSMLTSITGVMTGLLSAVAAISLLVGGIGIMNIMLVSVTERTREIGIRLAIGATEGQVLMQFLVEAIVLSLFGGLIGIALGLALGYAGSAYMKVPFSPDWTVTAIAFLFSAFIGIVFGYFPARRAARLDPIEALRHE</sequence>
<keyword evidence="11" id="KW-1185">Reference proteome</keyword>
<proteinExistence type="inferred from homology"/>
<keyword evidence="3 7" id="KW-0812">Transmembrane</keyword>
<keyword evidence="4 7" id="KW-1133">Transmembrane helix</keyword>
<keyword evidence="2" id="KW-1003">Cell membrane</keyword>
<protein>
    <submittedName>
        <fullName evidence="10">ABC transporter permease</fullName>
    </submittedName>
</protein>
<evidence type="ECO:0000313" key="11">
    <source>
        <dbReference type="Proteomes" id="UP000509367"/>
    </source>
</evidence>
<dbReference type="KEGG" id="orm:HTY61_14010"/>
<dbReference type="PANTHER" id="PTHR30572">
    <property type="entry name" value="MEMBRANE COMPONENT OF TRANSPORTER-RELATED"/>
    <property type="match status" value="1"/>
</dbReference>
<dbReference type="InterPro" id="IPR025857">
    <property type="entry name" value="MacB_PCD"/>
</dbReference>
<dbReference type="GO" id="GO:0022857">
    <property type="term" value="F:transmembrane transporter activity"/>
    <property type="evidence" value="ECO:0007669"/>
    <property type="project" value="TreeGrafter"/>
</dbReference>
<feature type="transmembrane region" description="Helical" evidence="7">
    <location>
        <begin position="21"/>
        <end position="40"/>
    </location>
</feature>
<feature type="domain" description="ABC3 transporter permease C-terminal" evidence="8">
    <location>
        <begin position="282"/>
        <end position="395"/>
    </location>
</feature>
<organism evidence="10 11">
    <name type="scientific">Oricola thermophila</name>
    <dbReference type="NCBI Taxonomy" id="2742145"/>
    <lineage>
        <taxon>Bacteria</taxon>
        <taxon>Pseudomonadati</taxon>
        <taxon>Pseudomonadota</taxon>
        <taxon>Alphaproteobacteria</taxon>
        <taxon>Hyphomicrobiales</taxon>
        <taxon>Ahrensiaceae</taxon>
        <taxon>Oricola</taxon>
    </lineage>
</organism>
<dbReference type="InterPro" id="IPR050250">
    <property type="entry name" value="Macrolide_Exporter_MacB"/>
</dbReference>
<feature type="transmembrane region" description="Helical" evidence="7">
    <location>
        <begin position="324"/>
        <end position="353"/>
    </location>
</feature>
<evidence type="ECO:0000256" key="5">
    <source>
        <dbReference type="ARBA" id="ARBA00023136"/>
    </source>
</evidence>
<reference evidence="10 11" key="1">
    <citation type="submission" date="2020-06" db="EMBL/GenBank/DDBJ databases">
        <title>Oricola thermophila sp. nov. isolated from a tidal sediments.</title>
        <authorList>
            <person name="Kwon K.K."/>
            <person name="Yang S.-H."/>
            <person name="Park M.-J."/>
        </authorList>
    </citation>
    <scope>NUCLEOTIDE SEQUENCE [LARGE SCALE GENOMIC DNA]</scope>
    <source>
        <strain evidence="10 11">MEBiC13590</strain>
    </source>
</reference>
<evidence type="ECO:0000256" key="7">
    <source>
        <dbReference type="SAM" id="Phobius"/>
    </source>
</evidence>
<dbReference type="Pfam" id="PF12704">
    <property type="entry name" value="MacB_PCD"/>
    <property type="match status" value="1"/>
</dbReference>
<feature type="transmembrane region" description="Helical" evidence="7">
    <location>
        <begin position="279"/>
        <end position="303"/>
    </location>
</feature>
<evidence type="ECO:0000259" key="9">
    <source>
        <dbReference type="Pfam" id="PF12704"/>
    </source>
</evidence>
<comment type="similarity">
    <text evidence="6">Belongs to the ABC-4 integral membrane protein family.</text>
</comment>
<evidence type="ECO:0000256" key="3">
    <source>
        <dbReference type="ARBA" id="ARBA00022692"/>
    </source>
</evidence>
<dbReference type="PANTHER" id="PTHR30572:SF4">
    <property type="entry name" value="ABC TRANSPORTER PERMEASE YTRF"/>
    <property type="match status" value="1"/>
</dbReference>
<feature type="domain" description="MacB-like periplasmic core" evidence="9">
    <location>
        <begin position="20"/>
        <end position="242"/>
    </location>
</feature>
<dbReference type="InterPro" id="IPR003838">
    <property type="entry name" value="ABC3_permease_C"/>
</dbReference>
<dbReference type="EMBL" id="CP054836">
    <property type="protein sequence ID" value="QKV19489.1"/>
    <property type="molecule type" value="Genomic_DNA"/>
</dbReference>
<evidence type="ECO:0000256" key="4">
    <source>
        <dbReference type="ARBA" id="ARBA00022989"/>
    </source>
</evidence>
<evidence type="ECO:0000256" key="2">
    <source>
        <dbReference type="ARBA" id="ARBA00022475"/>
    </source>
</evidence>
<keyword evidence="5 7" id="KW-0472">Membrane</keyword>
<evidence type="ECO:0000256" key="1">
    <source>
        <dbReference type="ARBA" id="ARBA00004651"/>
    </source>
</evidence>
<dbReference type="Pfam" id="PF02687">
    <property type="entry name" value="FtsX"/>
    <property type="match status" value="1"/>
</dbReference>
<feature type="transmembrane region" description="Helical" evidence="7">
    <location>
        <begin position="365"/>
        <end position="385"/>
    </location>
</feature>
<dbReference type="AlphaFoldDB" id="A0A6N1VJT6"/>
<dbReference type="GO" id="GO:0005886">
    <property type="term" value="C:plasma membrane"/>
    <property type="evidence" value="ECO:0007669"/>
    <property type="project" value="UniProtKB-SubCell"/>
</dbReference>
<name>A0A6N1VJT6_9HYPH</name>
<evidence type="ECO:0000259" key="8">
    <source>
        <dbReference type="Pfam" id="PF02687"/>
    </source>
</evidence>
<dbReference type="Proteomes" id="UP000509367">
    <property type="component" value="Chromosome"/>
</dbReference>
<evidence type="ECO:0000313" key="10">
    <source>
        <dbReference type="EMBL" id="QKV19489.1"/>
    </source>
</evidence>
<comment type="subcellular location">
    <subcellularLocation>
        <location evidence="1">Cell membrane</location>
        <topology evidence="1">Multi-pass membrane protein</topology>
    </subcellularLocation>
</comment>
<dbReference type="RefSeq" id="WP_175277381.1">
    <property type="nucleotide sequence ID" value="NZ_CP054836.1"/>
</dbReference>